<dbReference type="Proteomes" id="UP000831298">
    <property type="component" value="Segment"/>
</dbReference>
<evidence type="ECO:0000313" key="1">
    <source>
        <dbReference type="EMBL" id="UOL48430.1"/>
    </source>
</evidence>
<sequence>MACTDDVVGIDDDRGDNLMDTRKCFTMETGYTSSDFSFFRRSPNSLEVGRPECYGLQAEAGREKWYLVDTYTHYWKSGHGSDHVLVLVNDKGTQIETSAFGWRRVTTEHEKLLKEQNEYKKFIDALAECGKLCPNGASRWFNEAVLENFEHTFEEILYYGTESN</sequence>
<keyword evidence="2" id="KW-1185">Reference proteome</keyword>
<accession>A0AAE9GPH6</accession>
<dbReference type="KEGG" id="vg:80266065"/>
<protein>
    <submittedName>
        <fullName evidence="1">Uncharacterized protein</fullName>
    </submittedName>
</protein>
<proteinExistence type="predicted"/>
<reference evidence="1 2" key="1">
    <citation type="submission" date="2022-02" db="EMBL/GenBank/DDBJ databases">
        <authorList>
            <person name="Gylling M."/>
        </authorList>
    </citation>
    <scope>NUCLEOTIDE SEQUENCE [LARGE SCALE GENOMIC DNA]</scope>
</reference>
<name>A0AAE9GPH6_9CAUD</name>
<evidence type="ECO:0000313" key="2">
    <source>
        <dbReference type="Proteomes" id="UP000831298"/>
    </source>
</evidence>
<dbReference type="RefSeq" id="YP_010766386.1">
    <property type="nucleotide sequence ID" value="NC_073679.1"/>
</dbReference>
<dbReference type="EMBL" id="OM982620">
    <property type="protein sequence ID" value="UOL48430.1"/>
    <property type="molecule type" value="Genomic_DNA"/>
</dbReference>
<organism evidence="1 2">
    <name type="scientific">Pseudomonas phage Kremar</name>
    <dbReference type="NCBI Taxonomy" id="2928831"/>
    <lineage>
        <taxon>Viruses</taxon>
        <taxon>Duplodnaviria</taxon>
        <taxon>Heunggongvirae</taxon>
        <taxon>Uroviricota</taxon>
        <taxon>Caudoviricetes</taxon>
        <taxon>Vandenendeviridae</taxon>
        <taxon>Gorskivirinae</taxon>
        <taxon>Kremarvirus</taxon>
        <taxon>Kremarvirus kremar</taxon>
    </lineage>
</organism>
<dbReference type="GeneID" id="80266065"/>